<comment type="caution">
    <text evidence="4">The sequence shown here is derived from an EMBL/GenBank/DDBJ whole genome shotgun (WGS) entry which is preliminary data.</text>
</comment>
<dbReference type="GO" id="GO:0016491">
    <property type="term" value="F:oxidoreductase activity"/>
    <property type="evidence" value="ECO:0007669"/>
    <property type="project" value="UniProtKB-KW"/>
</dbReference>
<dbReference type="InterPro" id="IPR029479">
    <property type="entry name" value="Nitroreductase"/>
</dbReference>
<comment type="similarity">
    <text evidence="1">Belongs to the nitroreductase family.</text>
</comment>
<evidence type="ECO:0000313" key="7">
    <source>
        <dbReference type="Proteomes" id="UP001055091"/>
    </source>
</evidence>
<organism evidence="4 7">
    <name type="scientific">Hungatella hathewayi</name>
    <dbReference type="NCBI Taxonomy" id="154046"/>
    <lineage>
        <taxon>Bacteria</taxon>
        <taxon>Bacillati</taxon>
        <taxon>Bacillota</taxon>
        <taxon>Clostridia</taxon>
        <taxon>Lachnospirales</taxon>
        <taxon>Lachnospiraceae</taxon>
        <taxon>Hungatella</taxon>
    </lineage>
</organism>
<protein>
    <submittedName>
        <fullName evidence="4">Nitroreductase</fullName>
    </submittedName>
</protein>
<evidence type="ECO:0000313" key="4">
    <source>
        <dbReference type="EMBL" id="GKH00950.1"/>
    </source>
</evidence>
<dbReference type="EMBL" id="BQNJ01000001">
    <property type="protein sequence ID" value="GKH00950.1"/>
    <property type="molecule type" value="Genomic_DNA"/>
</dbReference>
<feature type="domain" description="Nitroreductase" evidence="3">
    <location>
        <begin position="7"/>
        <end position="74"/>
    </location>
</feature>
<dbReference type="Proteomes" id="UP001055091">
    <property type="component" value="Unassembled WGS sequence"/>
</dbReference>
<dbReference type="OrthoDB" id="9783470at2"/>
<dbReference type="SUPFAM" id="SSF55469">
    <property type="entry name" value="FMN-dependent nitroreductase-like"/>
    <property type="match status" value="1"/>
</dbReference>
<evidence type="ECO:0000313" key="6">
    <source>
        <dbReference type="Proteomes" id="UP000434223"/>
    </source>
</evidence>
<name>A0A174VNE3_9FIRM</name>
<keyword evidence="2" id="KW-0560">Oxidoreductase</keyword>
<dbReference type="Pfam" id="PF00881">
    <property type="entry name" value="Nitroreductase"/>
    <property type="match status" value="1"/>
</dbReference>
<evidence type="ECO:0000256" key="2">
    <source>
        <dbReference type="ARBA" id="ARBA00023002"/>
    </source>
</evidence>
<dbReference type="EMBL" id="WNME01000018">
    <property type="protein sequence ID" value="MUB65823.1"/>
    <property type="molecule type" value="Genomic_DNA"/>
</dbReference>
<reference evidence="5 6" key="1">
    <citation type="submission" date="2019-09" db="EMBL/GenBank/DDBJ databases">
        <title>Draft genome sequencing of Hungatella hathewayi 123Y-2.</title>
        <authorList>
            <person name="Lv Q."/>
            <person name="Li S."/>
        </authorList>
    </citation>
    <scope>NUCLEOTIDE SEQUENCE [LARGE SCALE GENOMIC DNA]</scope>
    <source>
        <strain evidence="5 6">123Y-2</strain>
    </source>
</reference>
<evidence type="ECO:0000259" key="3">
    <source>
        <dbReference type="Pfam" id="PF00881"/>
    </source>
</evidence>
<dbReference type="RefSeq" id="WP_055650920.1">
    <property type="nucleotide sequence ID" value="NZ_BQNJ01000001.1"/>
</dbReference>
<dbReference type="AlphaFoldDB" id="A0A174VNE3"/>
<sequence>MDTMNAIRSRKSFRGPFTDAPVSREDLTELLEAGYSAPSGCNLQTTKLIGVDDPELLAGLAEIYNHEWAKGATAAILLIGSFTMSPSGVSYHVHDYCAAAENIYLAAADKGLGTVWIEGQIRGERAEKMGRLLGVPEDQTVYVYMPVGYPATPGPQAKKKPFEERAWFNRYGGTGSCSSPES</sequence>
<dbReference type="PANTHER" id="PTHR43673:SF10">
    <property type="entry name" value="NADH DEHYDROGENASE_NAD(P)H NITROREDUCTASE XCC3605-RELATED"/>
    <property type="match status" value="1"/>
</dbReference>
<proteinExistence type="inferred from homology"/>
<evidence type="ECO:0000313" key="5">
    <source>
        <dbReference type="EMBL" id="MUB65823.1"/>
    </source>
</evidence>
<dbReference type="InterPro" id="IPR000415">
    <property type="entry name" value="Nitroreductase-like"/>
</dbReference>
<accession>A0A174VNE3</accession>
<reference evidence="4" key="2">
    <citation type="submission" date="2022-01" db="EMBL/GenBank/DDBJ databases">
        <title>Novel bile acid biosynthetic pathways are enriched in the microbiome of centenarians.</title>
        <authorList>
            <person name="Sato Y."/>
            <person name="Atarashi K."/>
            <person name="Plichta R.D."/>
            <person name="Arai Y."/>
            <person name="Sasajima S."/>
            <person name="Kearney M.S."/>
            <person name="Suda W."/>
            <person name="Takeshita K."/>
            <person name="Sasaki T."/>
            <person name="Okamoto S."/>
            <person name="Skelly N.A."/>
            <person name="Okamura Y."/>
            <person name="Vlamakis H."/>
            <person name="Li Y."/>
            <person name="Tanoue T."/>
            <person name="Takei H."/>
            <person name="Nittono H."/>
            <person name="Narushima S."/>
            <person name="Irie J."/>
            <person name="Itoh H."/>
            <person name="Moriya K."/>
            <person name="Sugiura Y."/>
            <person name="Suematsu M."/>
            <person name="Moritoki N."/>
            <person name="Shibata S."/>
            <person name="Littman R.D."/>
            <person name="Fischbach A.M."/>
            <person name="Uwamino Y."/>
            <person name="Inoue T."/>
            <person name="Honda A."/>
            <person name="Hattori M."/>
            <person name="Murai T."/>
            <person name="Xavier J.R."/>
            <person name="Hirose N."/>
            <person name="Honda K."/>
        </authorList>
    </citation>
    <scope>NUCLEOTIDE SEQUENCE</scope>
    <source>
        <strain evidence="4">CE91-St55</strain>
    </source>
</reference>
<dbReference type="PANTHER" id="PTHR43673">
    <property type="entry name" value="NAD(P)H NITROREDUCTASE YDGI-RELATED"/>
    <property type="match status" value="1"/>
</dbReference>
<evidence type="ECO:0000256" key="1">
    <source>
        <dbReference type="ARBA" id="ARBA00007118"/>
    </source>
</evidence>
<dbReference type="Proteomes" id="UP000434223">
    <property type="component" value="Unassembled WGS sequence"/>
</dbReference>
<gene>
    <name evidence="4" type="ORF">CE91St55_29310</name>
    <name evidence="5" type="ORF">GNE07_22625</name>
</gene>
<dbReference type="Gene3D" id="3.40.109.10">
    <property type="entry name" value="NADH Oxidase"/>
    <property type="match status" value="1"/>
</dbReference>